<dbReference type="SUPFAM" id="SSF52047">
    <property type="entry name" value="RNI-like"/>
    <property type="match status" value="1"/>
</dbReference>
<evidence type="ECO:0000313" key="2">
    <source>
        <dbReference type="Proteomes" id="UP001215280"/>
    </source>
</evidence>
<sequence>MSSSFPIELWRMTVQNSTRPDLKALSSSCRLFRDICQPLLFQNLGFTAPFPIDLSPVNCKSTIRKMKRDRDRLICIASSEGFPAMVHSWVFHCIPDVRNLLDESKSPLPYHPRMKQVVELSLAIASHFSSTIGIYTNLSTLDITGFDLSPEFCEALASLPKLSGMYLGGCRITCPASVGGVALEKFTYSYPGLEWQDDIAERYHLVTTSKLTTLSLDQPVPAKVFLSVFAASGPLPRLVKLTLCLGYDAKDLFYRFIDCCTAVTDLEIHVPVTFAGVALPETSIPMLDSFKGRIEVASAFAAGRPVRKMTLENIPENPEDDGPADKAVIEYALTQISESSATLEDLTLPFISLDSSVLRLTSEVFPKLKSLMFFLRNTGTLQTNEIHSDEEDWETVDGSVDDADDGVVDIQQDDGGAAQILGEQGLAYNILKTLLTMSVGQTSAVDDALQREDSDDDCKSDTIEWPPDDAGGSRTYEDIKLDSFEHFLVSLGNDSLPLPRNIRYLGIAQIPRAPNEKTMSDADISSVVEKLGARYAGLRKVVVGIVPRAWEKKRGQWKPPNPHSRNPALDAAAIRLILSS</sequence>
<keyword evidence="2" id="KW-1185">Reference proteome</keyword>
<evidence type="ECO:0000313" key="1">
    <source>
        <dbReference type="EMBL" id="KAJ7752845.1"/>
    </source>
</evidence>
<proteinExistence type="predicted"/>
<comment type="caution">
    <text evidence="1">The sequence shown here is derived from an EMBL/GenBank/DDBJ whole genome shotgun (WGS) entry which is preliminary data.</text>
</comment>
<protein>
    <recommendedName>
        <fullName evidence="3">F-box domain-containing protein</fullName>
    </recommendedName>
</protein>
<dbReference type="EMBL" id="JARJLG010000073">
    <property type="protein sequence ID" value="KAJ7752845.1"/>
    <property type="molecule type" value="Genomic_DNA"/>
</dbReference>
<reference evidence="1" key="1">
    <citation type="submission" date="2023-03" db="EMBL/GenBank/DDBJ databases">
        <title>Massive genome expansion in bonnet fungi (Mycena s.s.) driven by repeated elements and novel gene families across ecological guilds.</title>
        <authorList>
            <consortium name="Lawrence Berkeley National Laboratory"/>
            <person name="Harder C.B."/>
            <person name="Miyauchi S."/>
            <person name="Viragh M."/>
            <person name="Kuo A."/>
            <person name="Thoen E."/>
            <person name="Andreopoulos B."/>
            <person name="Lu D."/>
            <person name="Skrede I."/>
            <person name="Drula E."/>
            <person name="Henrissat B."/>
            <person name="Morin E."/>
            <person name="Kohler A."/>
            <person name="Barry K."/>
            <person name="LaButti K."/>
            <person name="Morin E."/>
            <person name="Salamov A."/>
            <person name="Lipzen A."/>
            <person name="Mereny Z."/>
            <person name="Hegedus B."/>
            <person name="Baldrian P."/>
            <person name="Stursova M."/>
            <person name="Weitz H."/>
            <person name="Taylor A."/>
            <person name="Grigoriev I.V."/>
            <person name="Nagy L.G."/>
            <person name="Martin F."/>
            <person name="Kauserud H."/>
        </authorList>
    </citation>
    <scope>NUCLEOTIDE SEQUENCE</scope>
    <source>
        <strain evidence="1">CBHHK188m</strain>
    </source>
</reference>
<name>A0AAD7J249_9AGAR</name>
<gene>
    <name evidence="1" type="ORF">DFH07DRAFT_825177</name>
</gene>
<dbReference type="Proteomes" id="UP001215280">
    <property type="component" value="Unassembled WGS sequence"/>
</dbReference>
<organism evidence="1 2">
    <name type="scientific">Mycena maculata</name>
    <dbReference type="NCBI Taxonomy" id="230809"/>
    <lineage>
        <taxon>Eukaryota</taxon>
        <taxon>Fungi</taxon>
        <taxon>Dikarya</taxon>
        <taxon>Basidiomycota</taxon>
        <taxon>Agaricomycotina</taxon>
        <taxon>Agaricomycetes</taxon>
        <taxon>Agaricomycetidae</taxon>
        <taxon>Agaricales</taxon>
        <taxon>Marasmiineae</taxon>
        <taxon>Mycenaceae</taxon>
        <taxon>Mycena</taxon>
    </lineage>
</organism>
<evidence type="ECO:0008006" key="3">
    <source>
        <dbReference type="Google" id="ProtNLM"/>
    </source>
</evidence>
<dbReference type="AlphaFoldDB" id="A0AAD7J249"/>
<accession>A0AAD7J249</accession>